<accession>A0A9N9LBL9</accession>
<name>A0A9N9LBL9_9HELO</name>
<comment type="caution">
    <text evidence="1">The sequence shown here is derived from an EMBL/GenBank/DDBJ whole genome shotgun (WGS) entry which is preliminary data.</text>
</comment>
<dbReference type="OrthoDB" id="194443at2759"/>
<dbReference type="PANTHER" id="PTHR47843">
    <property type="entry name" value="BTB DOMAIN-CONTAINING PROTEIN-RELATED"/>
    <property type="match status" value="1"/>
</dbReference>
<evidence type="ECO:0000313" key="1">
    <source>
        <dbReference type="EMBL" id="CAG8972244.1"/>
    </source>
</evidence>
<dbReference type="Proteomes" id="UP000701801">
    <property type="component" value="Unassembled WGS sequence"/>
</dbReference>
<keyword evidence="2" id="KW-1185">Reference proteome</keyword>
<dbReference type="Gene3D" id="3.30.710.10">
    <property type="entry name" value="Potassium Channel Kv1.1, Chain A"/>
    <property type="match status" value="1"/>
</dbReference>
<proteinExistence type="predicted"/>
<dbReference type="PANTHER" id="PTHR47843:SF2">
    <property type="entry name" value="BTB DOMAIN-CONTAINING PROTEIN"/>
    <property type="match status" value="1"/>
</dbReference>
<sequence length="138" mass="16039">MASRTSSIKRPTLSEYLRMIDGPKVDIFVGPTRKHLSLPKHLLCHYSKYFDACFNGEFREAKEQKLDLPEDKWRYFEALSWMSYYKYLDALKAMDALSAPKDATKSPKALKNECLELLQYADKYDLGDMASDMVYDCL</sequence>
<dbReference type="SUPFAM" id="SSF54695">
    <property type="entry name" value="POZ domain"/>
    <property type="match status" value="1"/>
</dbReference>
<protein>
    <recommendedName>
        <fullName evidence="3">BTB domain-containing protein</fullName>
    </recommendedName>
</protein>
<reference evidence="1" key="1">
    <citation type="submission" date="2021-07" db="EMBL/GenBank/DDBJ databases">
        <authorList>
            <person name="Durling M."/>
        </authorList>
    </citation>
    <scope>NUCLEOTIDE SEQUENCE</scope>
</reference>
<dbReference type="InterPro" id="IPR011333">
    <property type="entry name" value="SKP1/BTB/POZ_sf"/>
</dbReference>
<organism evidence="1 2">
    <name type="scientific">Hymenoscyphus albidus</name>
    <dbReference type="NCBI Taxonomy" id="595503"/>
    <lineage>
        <taxon>Eukaryota</taxon>
        <taxon>Fungi</taxon>
        <taxon>Dikarya</taxon>
        <taxon>Ascomycota</taxon>
        <taxon>Pezizomycotina</taxon>
        <taxon>Leotiomycetes</taxon>
        <taxon>Helotiales</taxon>
        <taxon>Helotiaceae</taxon>
        <taxon>Hymenoscyphus</taxon>
    </lineage>
</organism>
<evidence type="ECO:0008006" key="3">
    <source>
        <dbReference type="Google" id="ProtNLM"/>
    </source>
</evidence>
<evidence type="ECO:0000313" key="2">
    <source>
        <dbReference type="Proteomes" id="UP000701801"/>
    </source>
</evidence>
<gene>
    <name evidence="1" type="ORF">HYALB_00001642</name>
</gene>
<dbReference type="EMBL" id="CAJVRM010000041">
    <property type="protein sequence ID" value="CAG8972244.1"/>
    <property type="molecule type" value="Genomic_DNA"/>
</dbReference>
<dbReference type="AlphaFoldDB" id="A0A9N9LBL9"/>